<proteinExistence type="predicted"/>
<evidence type="ECO:0000313" key="1">
    <source>
        <dbReference type="EnsemblPlants" id="KQL28680"/>
    </source>
</evidence>
<dbReference type="InParanoid" id="K3Z174"/>
<name>K3Z174_SETIT</name>
<dbReference type="Proteomes" id="UP000004995">
    <property type="component" value="Unassembled WGS sequence"/>
</dbReference>
<reference evidence="1" key="2">
    <citation type="submission" date="2018-08" db="UniProtKB">
        <authorList>
            <consortium name="EnsemblPlants"/>
        </authorList>
    </citation>
    <scope>IDENTIFICATION</scope>
    <source>
        <strain evidence="1">Yugu1</strain>
    </source>
</reference>
<dbReference type="EMBL" id="AGNK02000115">
    <property type="status" value="NOT_ANNOTATED_CDS"/>
    <property type="molecule type" value="Genomic_DNA"/>
</dbReference>
<dbReference type="AlphaFoldDB" id="K3Z174"/>
<keyword evidence="2" id="KW-1185">Reference proteome</keyword>
<dbReference type="HOGENOM" id="CLU_3145282_0_0_1"/>
<dbReference type="EnsemblPlants" id="KQL28680">
    <property type="protein sequence ID" value="KQL28680"/>
    <property type="gene ID" value="SETIT_020292mg"/>
</dbReference>
<reference evidence="2" key="1">
    <citation type="journal article" date="2012" name="Nat. Biotechnol.">
        <title>Reference genome sequence of the model plant Setaria.</title>
        <authorList>
            <person name="Bennetzen J.L."/>
            <person name="Schmutz J."/>
            <person name="Wang H."/>
            <person name="Percifield R."/>
            <person name="Hawkins J."/>
            <person name="Pontaroli A.C."/>
            <person name="Estep M."/>
            <person name="Feng L."/>
            <person name="Vaughn J.N."/>
            <person name="Grimwood J."/>
            <person name="Jenkins J."/>
            <person name="Barry K."/>
            <person name="Lindquist E."/>
            <person name="Hellsten U."/>
            <person name="Deshpande S."/>
            <person name="Wang X."/>
            <person name="Wu X."/>
            <person name="Mitros T."/>
            <person name="Triplett J."/>
            <person name="Yang X."/>
            <person name="Ye C.Y."/>
            <person name="Mauro-Herrera M."/>
            <person name="Wang L."/>
            <person name="Li P."/>
            <person name="Sharma M."/>
            <person name="Sharma R."/>
            <person name="Ronald P.C."/>
            <person name="Panaud O."/>
            <person name="Kellogg E.A."/>
            <person name="Brutnell T.P."/>
            <person name="Doust A.N."/>
            <person name="Tuskan G.A."/>
            <person name="Rokhsar D."/>
            <person name="Devos K.M."/>
        </authorList>
    </citation>
    <scope>NUCLEOTIDE SEQUENCE [LARGE SCALE GENOMIC DNA]</scope>
    <source>
        <strain evidence="2">cv. Yugu1</strain>
    </source>
</reference>
<evidence type="ECO:0000313" key="2">
    <source>
        <dbReference type="Proteomes" id="UP000004995"/>
    </source>
</evidence>
<dbReference type="Gramene" id="KQL28680">
    <property type="protein sequence ID" value="KQL28680"/>
    <property type="gene ID" value="SETIT_020292mg"/>
</dbReference>
<sequence>MEFCGYGVIMSMVSWELEIPNQDHNISVLRGYLISYWLTLLLEVGIQLH</sequence>
<accession>K3Z174</accession>
<protein>
    <submittedName>
        <fullName evidence="1">Uncharacterized protein</fullName>
    </submittedName>
</protein>
<organism evidence="1 2">
    <name type="scientific">Setaria italica</name>
    <name type="common">Foxtail millet</name>
    <name type="synonym">Panicum italicum</name>
    <dbReference type="NCBI Taxonomy" id="4555"/>
    <lineage>
        <taxon>Eukaryota</taxon>
        <taxon>Viridiplantae</taxon>
        <taxon>Streptophyta</taxon>
        <taxon>Embryophyta</taxon>
        <taxon>Tracheophyta</taxon>
        <taxon>Spermatophyta</taxon>
        <taxon>Magnoliopsida</taxon>
        <taxon>Liliopsida</taxon>
        <taxon>Poales</taxon>
        <taxon>Poaceae</taxon>
        <taxon>PACMAD clade</taxon>
        <taxon>Panicoideae</taxon>
        <taxon>Panicodae</taxon>
        <taxon>Paniceae</taxon>
        <taxon>Cenchrinae</taxon>
        <taxon>Setaria</taxon>
    </lineage>
</organism>